<name>A0A1G8S7J2_9BACI</name>
<organism evidence="2 3">
    <name type="scientific">Alteribacillus bidgolensis</name>
    <dbReference type="NCBI Taxonomy" id="930129"/>
    <lineage>
        <taxon>Bacteria</taxon>
        <taxon>Bacillati</taxon>
        <taxon>Bacillota</taxon>
        <taxon>Bacilli</taxon>
        <taxon>Bacillales</taxon>
        <taxon>Bacillaceae</taxon>
        <taxon>Alteribacillus</taxon>
    </lineage>
</organism>
<dbReference type="Proteomes" id="UP000199017">
    <property type="component" value="Unassembled WGS sequence"/>
</dbReference>
<reference evidence="2 3" key="1">
    <citation type="submission" date="2016-10" db="EMBL/GenBank/DDBJ databases">
        <authorList>
            <person name="de Groot N.N."/>
        </authorList>
    </citation>
    <scope>NUCLEOTIDE SEQUENCE [LARGE SCALE GENOMIC DNA]</scope>
    <source>
        <strain evidence="3">P4B,CCM 7963,CECT 7998,DSM 25260,IBRC-M 10614,KCTC 13821</strain>
    </source>
</reference>
<feature type="transmembrane region" description="Helical" evidence="1">
    <location>
        <begin position="57"/>
        <end position="76"/>
    </location>
</feature>
<feature type="transmembrane region" description="Helical" evidence="1">
    <location>
        <begin position="83"/>
        <end position="100"/>
    </location>
</feature>
<sequence length="292" mass="32438">MKKIVAMLVGMAKKEKLLTAAGGIGLLLGGGLALYMLWFGKIILPEGNVRSASSFNAAVGLFILTIAALLPFAGMYRRQRKKVRWILFSTVLISYTVETIQHLRGINPQFSQAGSVLDDVISAFFLVTTLIIISATIWIAIAFFRNNEQKDKHTFIISIRYAFVCVMLANASGLWMFALQGREIGETGNIIVLHGLGYHALQALPLTGFLLIKSGIQDTNTRRFVHVGSTAWLIMMMLVLGQTAMGLSIFELSLFSFFISLFLFIWFITLTCSLIKYIQHHFTYSTDTPPAP</sequence>
<keyword evidence="1" id="KW-0472">Membrane</keyword>
<keyword evidence="3" id="KW-1185">Reference proteome</keyword>
<feature type="transmembrane region" description="Helical" evidence="1">
    <location>
        <begin position="120"/>
        <end position="143"/>
    </location>
</feature>
<protein>
    <recommendedName>
        <fullName evidence="4">DUF998 domain-containing protein</fullName>
    </recommendedName>
</protein>
<evidence type="ECO:0000313" key="3">
    <source>
        <dbReference type="Proteomes" id="UP000199017"/>
    </source>
</evidence>
<evidence type="ECO:0000313" key="2">
    <source>
        <dbReference type="EMBL" id="SDJ25179.1"/>
    </source>
</evidence>
<dbReference type="EMBL" id="FNDU01000044">
    <property type="protein sequence ID" value="SDJ25179.1"/>
    <property type="molecule type" value="Genomic_DNA"/>
</dbReference>
<keyword evidence="1" id="KW-1133">Transmembrane helix</keyword>
<evidence type="ECO:0008006" key="4">
    <source>
        <dbReference type="Google" id="ProtNLM"/>
    </source>
</evidence>
<feature type="transmembrane region" description="Helical" evidence="1">
    <location>
        <begin position="224"/>
        <end position="249"/>
    </location>
</feature>
<gene>
    <name evidence="2" type="ORF">SAMN05216352_1443</name>
</gene>
<feature type="transmembrane region" description="Helical" evidence="1">
    <location>
        <begin position="190"/>
        <end position="212"/>
    </location>
</feature>
<feature type="transmembrane region" description="Helical" evidence="1">
    <location>
        <begin position="255"/>
        <end position="275"/>
    </location>
</feature>
<evidence type="ECO:0000256" key="1">
    <source>
        <dbReference type="SAM" id="Phobius"/>
    </source>
</evidence>
<feature type="transmembrane region" description="Helical" evidence="1">
    <location>
        <begin position="155"/>
        <end position="178"/>
    </location>
</feature>
<dbReference type="RefSeq" id="WP_091588499.1">
    <property type="nucleotide sequence ID" value="NZ_FNDU01000044.1"/>
</dbReference>
<dbReference type="AlphaFoldDB" id="A0A1G8S7J2"/>
<accession>A0A1G8S7J2</accession>
<proteinExistence type="predicted"/>
<keyword evidence="1" id="KW-0812">Transmembrane</keyword>
<dbReference type="OrthoDB" id="2827528at2"/>